<evidence type="ECO:0000256" key="1">
    <source>
        <dbReference type="SAM" id="Phobius"/>
    </source>
</evidence>
<keyword evidence="1" id="KW-1133">Transmembrane helix</keyword>
<gene>
    <name evidence="2" type="ordered locus">Amet_2910</name>
</gene>
<dbReference type="KEGG" id="amt:Amet_2910"/>
<dbReference type="AlphaFoldDB" id="A6TS92"/>
<keyword evidence="1" id="KW-0812">Transmembrane</keyword>
<dbReference type="STRING" id="293826.Amet_2910"/>
<name>A6TS92_ALKMQ</name>
<proteinExistence type="predicted"/>
<keyword evidence="3" id="KW-1185">Reference proteome</keyword>
<organism evidence="2 3">
    <name type="scientific">Alkaliphilus metalliredigens (strain QYMF)</name>
    <dbReference type="NCBI Taxonomy" id="293826"/>
    <lineage>
        <taxon>Bacteria</taxon>
        <taxon>Bacillati</taxon>
        <taxon>Bacillota</taxon>
        <taxon>Clostridia</taxon>
        <taxon>Peptostreptococcales</taxon>
        <taxon>Natronincolaceae</taxon>
        <taxon>Alkaliphilus</taxon>
    </lineage>
</organism>
<protein>
    <submittedName>
        <fullName evidence="2">Uncharacterized protein</fullName>
    </submittedName>
</protein>
<feature type="transmembrane region" description="Helical" evidence="1">
    <location>
        <begin position="52"/>
        <end position="74"/>
    </location>
</feature>
<keyword evidence="1" id="KW-0472">Membrane</keyword>
<accession>A6TS92</accession>
<dbReference type="HOGENOM" id="CLU_2630283_0_0_9"/>
<reference evidence="3" key="1">
    <citation type="journal article" date="2016" name="Genome Announc.">
        <title>Complete genome sequence of Alkaliphilus metalliredigens strain QYMF, an alkaliphilic and metal-reducing bacterium isolated from borax-contaminated leachate ponds.</title>
        <authorList>
            <person name="Hwang C."/>
            <person name="Copeland A."/>
            <person name="Lucas S."/>
            <person name="Lapidus A."/>
            <person name="Barry K."/>
            <person name="Detter J.C."/>
            <person name="Glavina Del Rio T."/>
            <person name="Hammon N."/>
            <person name="Israni S."/>
            <person name="Dalin E."/>
            <person name="Tice H."/>
            <person name="Pitluck S."/>
            <person name="Chertkov O."/>
            <person name="Brettin T."/>
            <person name="Bruce D."/>
            <person name="Han C."/>
            <person name="Schmutz J."/>
            <person name="Larimer F."/>
            <person name="Land M.L."/>
            <person name="Hauser L."/>
            <person name="Kyrpides N."/>
            <person name="Mikhailova N."/>
            <person name="Ye Q."/>
            <person name="Zhou J."/>
            <person name="Richardson P."/>
            <person name="Fields M.W."/>
        </authorList>
    </citation>
    <scope>NUCLEOTIDE SEQUENCE [LARGE SCALE GENOMIC DNA]</scope>
    <source>
        <strain evidence="3">QYMF</strain>
    </source>
</reference>
<dbReference type="Proteomes" id="UP000001572">
    <property type="component" value="Chromosome"/>
</dbReference>
<sequence length="77" mass="8899">MRGEKMLKKQHGHYDHIEKQYKSELESDVSKDEIQFDWSDTLAFTIATFQVIFPYALALAGSYAVIMLLFSLLLGRN</sequence>
<evidence type="ECO:0000313" key="2">
    <source>
        <dbReference type="EMBL" id="ABR49060.1"/>
    </source>
</evidence>
<evidence type="ECO:0000313" key="3">
    <source>
        <dbReference type="Proteomes" id="UP000001572"/>
    </source>
</evidence>
<dbReference type="EMBL" id="CP000724">
    <property type="protein sequence ID" value="ABR49060.1"/>
    <property type="molecule type" value="Genomic_DNA"/>
</dbReference>